<dbReference type="InterPro" id="IPR022742">
    <property type="entry name" value="Hydrolase_4"/>
</dbReference>
<organism evidence="2 3">
    <name type="scientific">Paenibacillus melissococcoides</name>
    <dbReference type="NCBI Taxonomy" id="2912268"/>
    <lineage>
        <taxon>Bacteria</taxon>
        <taxon>Bacillati</taxon>
        <taxon>Bacillota</taxon>
        <taxon>Bacilli</taxon>
        <taxon>Bacillales</taxon>
        <taxon>Paenibacillaceae</taxon>
        <taxon>Paenibacillus</taxon>
    </lineage>
</organism>
<keyword evidence="3" id="KW-1185">Reference proteome</keyword>
<reference evidence="2" key="1">
    <citation type="submission" date="2022-06" db="EMBL/GenBank/DDBJ databases">
        <authorList>
            <person name="Dietemann V."/>
            <person name="Ory F."/>
            <person name="Dainat B."/>
            <person name="Oberhansli S."/>
        </authorList>
    </citation>
    <scope>NUCLEOTIDE SEQUENCE</scope>
    <source>
        <strain evidence="2">Ena-SAMPLE-TAB-26-04-2022-14:26:32:270-5432</strain>
    </source>
</reference>
<accession>A0ABN8U3X7</accession>
<dbReference type="Gene3D" id="3.40.50.1820">
    <property type="entry name" value="alpha/beta hydrolase"/>
    <property type="match status" value="1"/>
</dbReference>
<dbReference type="SUPFAM" id="SSF53474">
    <property type="entry name" value="alpha/beta-Hydrolases"/>
    <property type="match status" value="1"/>
</dbReference>
<protein>
    <submittedName>
        <fullName evidence="2">Lysophospholipase</fullName>
    </submittedName>
</protein>
<sequence>MREGAPDLHLTVAGDEDAKATLVLVHGIGCHAGFYTDLMSRLRREGLRVVAVDLRGHGKSMGDRGLHAYEELLEDALDVVDAAIRKYGPDVYLSGTSFGASVAYYAAVREPRLKGLILHTAWDIRNLPATIDKRRIDSIVSKYRQGIRACRNGKRAWQNGRRE</sequence>
<feature type="domain" description="Serine aminopeptidase S33" evidence="1">
    <location>
        <begin position="17"/>
        <end position="120"/>
    </location>
</feature>
<evidence type="ECO:0000313" key="2">
    <source>
        <dbReference type="EMBL" id="CAH8245771.1"/>
    </source>
</evidence>
<name>A0ABN8U3X7_9BACL</name>
<proteinExistence type="predicted"/>
<dbReference type="Proteomes" id="UP001154322">
    <property type="component" value="Unassembled WGS sequence"/>
</dbReference>
<dbReference type="EMBL" id="CALYLO010000004">
    <property type="protein sequence ID" value="CAH8245771.1"/>
    <property type="molecule type" value="Genomic_DNA"/>
</dbReference>
<dbReference type="RefSeq" id="WP_213427163.1">
    <property type="nucleotide sequence ID" value="NZ_AP031286.1"/>
</dbReference>
<dbReference type="Pfam" id="PF12146">
    <property type="entry name" value="Hydrolase_4"/>
    <property type="match status" value="1"/>
</dbReference>
<dbReference type="InterPro" id="IPR051044">
    <property type="entry name" value="MAG_DAG_Lipase"/>
</dbReference>
<comment type="caution">
    <text evidence="2">The sequence shown here is derived from an EMBL/GenBank/DDBJ whole genome shotgun (WGS) entry which is preliminary data.</text>
</comment>
<dbReference type="InterPro" id="IPR029058">
    <property type="entry name" value="AB_hydrolase_fold"/>
</dbReference>
<evidence type="ECO:0000259" key="1">
    <source>
        <dbReference type="Pfam" id="PF12146"/>
    </source>
</evidence>
<evidence type="ECO:0000313" key="3">
    <source>
        <dbReference type="Proteomes" id="UP001154322"/>
    </source>
</evidence>
<gene>
    <name evidence="2" type="ORF">WJ0W_003006</name>
</gene>
<dbReference type="PANTHER" id="PTHR11614">
    <property type="entry name" value="PHOSPHOLIPASE-RELATED"/>
    <property type="match status" value="1"/>
</dbReference>